<dbReference type="SMART" id="SM00733">
    <property type="entry name" value="Mterf"/>
    <property type="match status" value="5"/>
</dbReference>
<evidence type="ECO:0000256" key="1">
    <source>
        <dbReference type="ARBA" id="ARBA00007692"/>
    </source>
</evidence>
<evidence type="ECO:0000313" key="5">
    <source>
        <dbReference type="EMBL" id="KAG2631463.1"/>
    </source>
</evidence>
<reference evidence="5" key="1">
    <citation type="submission" date="2020-05" db="EMBL/GenBank/DDBJ databases">
        <title>WGS assembly of Panicum virgatum.</title>
        <authorList>
            <person name="Lovell J.T."/>
            <person name="Jenkins J."/>
            <person name="Shu S."/>
            <person name="Juenger T.E."/>
            <person name="Schmutz J."/>
        </authorList>
    </citation>
    <scope>NUCLEOTIDE SEQUENCE</scope>
    <source>
        <strain evidence="5">AP13</strain>
    </source>
</reference>
<protein>
    <submittedName>
        <fullName evidence="5">Uncharacterized protein</fullName>
    </submittedName>
</protein>
<dbReference type="Pfam" id="PF02536">
    <property type="entry name" value="mTERF"/>
    <property type="match status" value="2"/>
</dbReference>
<keyword evidence="2" id="KW-0806">Transcription termination</keyword>
<name>A0A8T0VF95_PANVG</name>
<dbReference type="EMBL" id="CM029040">
    <property type="protein sequence ID" value="KAG2631463.1"/>
    <property type="molecule type" value="Genomic_DNA"/>
</dbReference>
<organism evidence="5 6">
    <name type="scientific">Panicum virgatum</name>
    <name type="common">Blackwell switchgrass</name>
    <dbReference type="NCBI Taxonomy" id="38727"/>
    <lineage>
        <taxon>Eukaryota</taxon>
        <taxon>Viridiplantae</taxon>
        <taxon>Streptophyta</taxon>
        <taxon>Embryophyta</taxon>
        <taxon>Tracheophyta</taxon>
        <taxon>Spermatophyta</taxon>
        <taxon>Magnoliopsida</taxon>
        <taxon>Liliopsida</taxon>
        <taxon>Poales</taxon>
        <taxon>Poaceae</taxon>
        <taxon>PACMAD clade</taxon>
        <taxon>Panicoideae</taxon>
        <taxon>Panicodae</taxon>
        <taxon>Paniceae</taxon>
        <taxon>Panicinae</taxon>
        <taxon>Panicum</taxon>
        <taxon>Panicum sect. Hiantes</taxon>
    </lineage>
</organism>
<dbReference type="Proteomes" id="UP000823388">
    <property type="component" value="Chromosome 2N"/>
</dbReference>
<gene>
    <name evidence="5" type="ORF">PVAP13_2NG017383</name>
</gene>
<comment type="caution">
    <text evidence="5">The sequence shown here is derived from an EMBL/GenBank/DDBJ whole genome shotgun (WGS) entry which is preliminary data.</text>
</comment>
<dbReference type="GO" id="GO:0006353">
    <property type="term" value="P:DNA-templated transcription termination"/>
    <property type="evidence" value="ECO:0007669"/>
    <property type="project" value="UniProtKB-KW"/>
</dbReference>
<evidence type="ECO:0000256" key="2">
    <source>
        <dbReference type="ARBA" id="ARBA00022472"/>
    </source>
</evidence>
<dbReference type="InterPro" id="IPR038538">
    <property type="entry name" value="MTERF_sf"/>
</dbReference>
<dbReference type="AlphaFoldDB" id="A0A8T0VF95"/>
<comment type="similarity">
    <text evidence="1">Belongs to the mTERF family.</text>
</comment>
<evidence type="ECO:0000256" key="3">
    <source>
        <dbReference type="ARBA" id="ARBA00022946"/>
    </source>
</evidence>
<dbReference type="GO" id="GO:0003676">
    <property type="term" value="F:nucleic acid binding"/>
    <property type="evidence" value="ECO:0007669"/>
    <property type="project" value="InterPro"/>
</dbReference>
<dbReference type="InterPro" id="IPR003690">
    <property type="entry name" value="MTERF"/>
</dbReference>
<dbReference type="PANTHER" id="PTHR13068:SF98">
    <property type="entry name" value="TRANSCRIPTION TERMINATION FACTOR MTERF2, CHLOROPLASTIC"/>
    <property type="match status" value="1"/>
</dbReference>
<proteinExistence type="inferred from homology"/>
<keyword evidence="3" id="KW-0809">Transit peptide</keyword>
<sequence>MAATLPHSHLRLHLLLRTPDPSSRRRHRLRLPSLVAASRLQNPTTATHPVQYLKEFGLSNEELGRLLAFKPQLMACSIEERWKPLVKYLYHLNVSRDGMKRMLLVQPTIFCLDLETVIAPKVQFLQDIGVRSDAIGNVLVKFPPVLTYSLYKKIRQCFSCFYNTWFLVENCVQKFRFLLFFSSVIFLLTKGGVKQDDIGKVIPLDPQLLGCSIAHKLEVSVKYFRSLGIYHFVLGQMVADFPALLSYNVDILKPKYQYLRHLIEFPRFFSYSLEDRIEPRHQTLVANRINMKLWYMLTGSDEEFAQRVREAVERRARFEAGKGAVETFSDAAETSKEEETKAAAAYQNSIEVD</sequence>
<accession>A0A8T0VF95</accession>
<dbReference type="PANTHER" id="PTHR13068">
    <property type="entry name" value="CGI-12 PROTEIN-RELATED"/>
    <property type="match status" value="1"/>
</dbReference>
<evidence type="ECO:0000313" key="6">
    <source>
        <dbReference type="Proteomes" id="UP000823388"/>
    </source>
</evidence>
<keyword evidence="6" id="KW-1185">Reference proteome</keyword>
<evidence type="ECO:0000256" key="4">
    <source>
        <dbReference type="SAM" id="MobiDB-lite"/>
    </source>
</evidence>
<dbReference type="Gene3D" id="1.25.70.10">
    <property type="entry name" value="Transcription termination factor 3, mitochondrial"/>
    <property type="match status" value="1"/>
</dbReference>
<keyword evidence="2" id="KW-0804">Transcription</keyword>
<feature type="region of interest" description="Disordered" evidence="4">
    <location>
        <begin position="329"/>
        <end position="353"/>
    </location>
</feature>
<keyword evidence="2" id="KW-0805">Transcription regulation</keyword>